<dbReference type="InterPro" id="IPR005064">
    <property type="entry name" value="BUG"/>
</dbReference>
<dbReference type="PANTHER" id="PTHR42928">
    <property type="entry name" value="TRICARBOXYLATE-BINDING PROTEIN"/>
    <property type="match status" value="1"/>
</dbReference>
<organism evidence="3 4">
    <name type="scientific">Plastoroseomonas hellenica</name>
    <dbReference type="NCBI Taxonomy" id="2687306"/>
    <lineage>
        <taxon>Bacteria</taxon>
        <taxon>Pseudomonadati</taxon>
        <taxon>Pseudomonadota</taxon>
        <taxon>Alphaproteobacteria</taxon>
        <taxon>Acetobacterales</taxon>
        <taxon>Acetobacteraceae</taxon>
        <taxon>Plastoroseomonas</taxon>
    </lineage>
</organism>
<evidence type="ECO:0000256" key="1">
    <source>
        <dbReference type="ARBA" id="ARBA00006987"/>
    </source>
</evidence>
<keyword evidence="4" id="KW-1185">Reference proteome</keyword>
<name>A0ABS5F1A7_9PROT</name>
<gene>
    <name evidence="3" type="ORF">GXW71_18015</name>
</gene>
<comment type="caution">
    <text evidence="3">The sequence shown here is derived from an EMBL/GenBank/DDBJ whole genome shotgun (WGS) entry which is preliminary data.</text>
</comment>
<dbReference type="EMBL" id="JAAGBB010000021">
    <property type="protein sequence ID" value="MBR0666263.1"/>
    <property type="molecule type" value="Genomic_DNA"/>
</dbReference>
<feature type="chain" id="PRO_5046425537" evidence="2">
    <location>
        <begin position="26"/>
        <end position="326"/>
    </location>
</feature>
<protein>
    <submittedName>
        <fullName evidence="3">Tripartite tricarboxylate transporter substrate binding protein</fullName>
    </submittedName>
</protein>
<keyword evidence="2" id="KW-0732">Signal</keyword>
<dbReference type="Pfam" id="PF03401">
    <property type="entry name" value="TctC"/>
    <property type="match status" value="1"/>
</dbReference>
<reference evidence="4" key="1">
    <citation type="journal article" date="2021" name="Syst. Appl. Microbiol.">
        <title>Roseomonas hellenica sp. nov., isolated from roots of wild-growing Alkanna tinctoria.</title>
        <authorList>
            <person name="Rat A."/>
            <person name="Naranjo H.D."/>
            <person name="Lebbe L."/>
            <person name="Cnockaert M."/>
            <person name="Krigas N."/>
            <person name="Grigoriadou K."/>
            <person name="Maloupa E."/>
            <person name="Willems A."/>
        </authorList>
    </citation>
    <scope>NUCLEOTIDE SEQUENCE [LARGE SCALE GENOMIC DNA]</scope>
    <source>
        <strain evidence="4">LMG 31523</strain>
    </source>
</reference>
<comment type="similarity">
    <text evidence="1">Belongs to the UPF0065 (bug) family.</text>
</comment>
<dbReference type="Gene3D" id="3.40.190.150">
    <property type="entry name" value="Bordetella uptake gene, domain 1"/>
    <property type="match status" value="1"/>
</dbReference>
<evidence type="ECO:0000256" key="2">
    <source>
        <dbReference type="SAM" id="SignalP"/>
    </source>
</evidence>
<dbReference type="PIRSF" id="PIRSF017082">
    <property type="entry name" value="YflP"/>
    <property type="match status" value="1"/>
</dbReference>
<accession>A0ABS5F1A7</accession>
<evidence type="ECO:0000313" key="4">
    <source>
        <dbReference type="Proteomes" id="UP001196870"/>
    </source>
</evidence>
<dbReference type="SUPFAM" id="SSF53850">
    <property type="entry name" value="Periplasmic binding protein-like II"/>
    <property type="match status" value="1"/>
</dbReference>
<dbReference type="Gene3D" id="3.40.190.10">
    <property type="entry name" value="Periplasmic binding protein-like II"/>
    <property type="match status" value="1"/>
</dbReference>
<dbReference type="PANTHER" id="PTHR42928:SF5">
    <property type="entry name" value="BLR1237 PROTEIN"/>
    <property type="match status" value="1"/>
</dbReference>
<sequence>MLPRRMVLATLLAAPALGHAPQAAAQPAWAPGRPIRFFQGFAPGGTTDILARLLAPLLAEALGQPVVVENRVGAGGTVAADALAKARPDGHTMMLLNNGFAAAAALFERLPYDPLADIAPATVVATMPLVLLVAANAPYARLAELLAAARARPDALNVATVGVGSTQHFVAEALWAQAGVRLTHIPYRGTPAALIALRNGEVQVVVETVGAVLGHISSGEVRALALSTAARFSGLPETATVAESGIGNFDLATWYAIGFPAGTPEAVLARIQSETRRALADPVLAARLGEIGLSPVGSSVAEARALVPREITRAREIATRVNIPRQ</sequence>
<evidence type="ECO:0000313" key="3">
    <source>
        <dbReference type="EMBL" id="MBR0666263.1"/>
    </source>
</evidence>
<dbReference type="RefSeq" id="WP_211853936.1">
    <property type="nucleotide sequence ID" value="NZ_JAAGBB010000021.1"/>
</dbReference>
<dbReference type="Proteomes" id="UP001196870">
    <property type="component" value="Unassembled WGS sequence"/>
</dbReference>
<feature type="signal peptide" evidence="2">
    <location>
        <begin position="1"/>
        <end position="25"/>
    </location>
</feature>
<dbReference type="InterPro" id="IPR042100">
    <property type="entry name" value="Bug_dom1"/>
</dbReference>
<proteinExistence type="inferred from homology"/>